<dbReference type="GO" id="GO:0004803">
    <property type="term" value="F:transposase activity"/>
    <property type="evidence" value="ECO:0007669"/>
    <property type="project" value="InterPro"/>
</dbReference>
<evidence type="ECO:0000313" key="2">
    <source>
        <dbReference type="EMBL" id="SNS94081.1"/>
    </source>
</evidence>
<feature type="domain" description="HTH-like" evidence="1">
    <location>
        <begin position="142"/>
        <end position="199"/>
    </location>
</feature>
<dbReference type="InterPro" id="IPR025948">
    <property type="entry name" value="HTH-like_dom"/>
</dbReference>
<dbReference type="GO" id="GO:0003677">
    <property type="term" value="F:DNA binding"/>
    <property type="evidence" value="ECO:0007669"/>
    <property type="project" value="InterPro"/>
</dbReference>
<dbReference type="InterPro" id="IPR009057">
    <property type="entry name" value="Homeodomain-like_sf"/>
</dbReference>
<dbReference type="PANTHER" id="PTHR46889:SF4">
    <property type="entry name" value="TRANSPOSASE INSO FOR INSERTION SEQUENCE ELEMENT IS911B-RELATED"/>
    <property type="match status" value="1"/>
</dbReference>
<sequence>MSQERRNFDKEFKLMTVELSKSRESIQELAKELGIRAELIYRWRPEYLEKPEGSFTGHGKPRHTPEEAEIARLKKQLRDVEMERDILKKGHQHLLQGRREIYRFIACQSSRFPVDKMCEVLKVSRSGYYSSLKGTVSKRAKENQELLSLIKQEHKKSRQRYGSPRISQALRANQVQVSRPRVARLMKQAQIKARMVKRFRVSTDSK</sequence>
<dbReference type="Pfam" id="PF13276">
    <property type="entry name" value="HTH_21"/>
    <property type="match status" value="1"/>
</dbReference>
<dbReference type="InterPro" id="IPR002514">
    <property type="entry name" value="Transposase_8"/>
</dbReference>
<dbReference type="Pfam" id="PF01527">
    <property type="entry name" value="HTH_Tnp_1"/>
    <property type="match status" value="1"/>
</dbReference>
<proteinExistence type="predicted"/>
<name>A0A239IKL6_9BACT</name>
<keyword evidence="3" id="KW-1185">Reference proteome</keyword>
<dbReference type="RefSeq" id="WP_144266339.1">
    <property type="nucleotide sequence ID" value="NZ_FZOQ01000017.1"/>
</dbReference>
<dbReference type="OrthoDB" id="884299at2"/>
<dbReference type="GO" id="GO:0006313">
    <property type="term" value="P:DNA transposition"/>
    <property type="evidence" value="ECO:0007669"/>
    <property type="project" value="InterPro"/>
</dbReference>
<reference evidence="3" key="1">
    <citation type="submission" date="2017-06" db="EMBL/GenBank/DDBJ databases">
        <authorList>
            <person name="Varghese N."/>
            <person name="Submissions S."/>
        </authorList>
    </citation>
    <scope>NUCLEOTIDE SEQUENCE [LARGE SCALE GENOMIC DNA]</scope>
    <source>
        <strain evidence="3">NKM1</strain>
    </source>
</reference>
<gene>
    <name evidence="2" type="ORF">SAMN06296052_11799</name>
</gene>
<organism evidence="2 3">
    <name type="scientific">Pontibacter ummariensis</name>
    <dbReference type="NCBI Taxonomy" id="1610492"/>
    <lineage>
        <taxon>Bacteria</taxon>
        <taxon>Pseudomonadati</taxon>
        <taxon>Bacteroidota</taxon>
        <taxon>Cytophagia</taxon>
        <taxon>Cytophagales</taxon>
        <taxon>Hymenobacteraceae</taxon>
        <taxon>Pontibacter</taxon>
    </lineage>
</organism>
<evidence type="ECO:0000259" key="1">
    <source>
        <dbReference type="Pfam" id="PF13276"/>
    </source>
</evidence>
<dbReference type="EMBL" id="FZOQ01000017">
    <property type="protein sequence ID" value="SNS94081.1"/>
    <property type="molecule type" value="Genomic_DNA"/>
</dbReference>
<dbReference type="Proteomes" id="UP000198432">
    <property type="component" value="Unassembled WGS sequence"/>
</dbReference>
<dbReference type="AlphaFoldDB" id="A0A239IKL6"/>
<dbReference type="SUPFAM" id="SSF46689">
    <property type="entry name" value="Homeodomain-like"/>
    <property type="match status" value="1"/>
</dbReference>
<feature type="non-terminal residue" evidence="2">
    <location>
        <position position="206"/>
    </location>
</feature>
<dbReference type="PANTHER" id="PTHR46889">
    <property type="entry name" value="TRANSPOSASE INSF FOR INSERTION SEQUENCE IS3B-RELATED"/>
    <property type="match status" value="1"/>
</dbReference>
<protein>
    <submittedName>
        <fullName evidence="2">Transposase and inactivated derivatives</fullName>
    </submittedName>
</protein>
<dbReference type="InterPro" id="IPR050900">
    <property type="entry name" value="Transposase_IS3/IS150/IS904"/>
</dbReference>
<accession>A0A239IKL6</accession>
<evidence type="ECO:0000313" key="3">
    <source>
        <dbReference type="Proteomes" id="UP000198432"/>
    </source>
</evidence>
<dbReference type="Gene3D" id="1.10.10.60">
    <property type="entry name" value="Homeodomain-like"/>
    <property type="match status" value="1"/>
</dbReference>